<dbReference type="InterPro" id="IPR001387">
    <property type="entry name" value="Cro/C1-type_HTH"/>
</dbReference>
<dbReference type="Proteomes" id="UP000009320">
    <property type="component" value="Unassembled WGS sequence"/>
</dbReference>
<dbReference type="GO" id="GO:0003677">
    <property type="term" value="F:DNA binding"/>
    <property type="evidence" value="ECO:0007669"/>
    <property type="project" value="InterPro"/>
</dbReference>
<dbReference type="InterPro" id="IPR010982">
    <property type="entry name" value="Lambda_DNA-bd_dom_sf"/>
</dbReference>
<dbReference type="STRING" id="1423758.FC41_GL000070"/>
<name>I7IVJ8_9LACO</name>
<dbReference type="EMBL" id="CAKE01000004">
    <property type="protein sequence ID" value="CCI81568.1"/>
    <property type="molecule type" value="Genomic_DNA"/>
</dbReference>
<feature type="domain" description="HTH cro/C1-type" evidence="1">
    <location>
        <begin position="18"/>
        <end position="53"/>
    </location>
</feature>
<dbReference type="AlphaFoldDB" id="I7IVJ8"/>
<dbReference type="PROSITE" id="PS50943">
    <property type="entry name" value="HTH_CROC1"/>
    <property type="match status" value="1"/>
</dbReference>
<dbReference type="CDD" id="cd00093">
    <property type="entry name" value="HTH_XRE"/>
    <property type="match status" value="1"/>
</dbReference>
<dbReference type="Pfam" id="PF01381">
    <property type="entry name" value="HTH_3"/>
    <property type="match status" value="1"/>
</dbReference>
<dbReference type="RefSeq" id="WP_008470375.1">
    <property type="nucleotide sequence ID" value="NZ_AYZP01000001.1"/>
</dbReference>
<comment type="caution">
    <text evidence="2">The sequence shown here is derived from an EMBL/GenBank/DDBJ whole genome shotgun (WGS) entry which is preliminary data.</text>
</comment>
<dbReference type="Gene3D" id="1.10.260.40">
    <property type="entry name" value="lambda repressor-like DNA-binding domains"/>
    <property type="match status" value="1"/>
</dbReference>
<keyword evidence="3" id="KW-1185">Reference proteome</keyword>
<dbReference type="GeneID" id="82846826"/>
<dbReference type="SUPFAM" id="SSF47413">
    <property type="entry name" value="lambda repressor-like DNA-binding domains"/>
    <property type="match status" value="1"/>
</dbReference>
<evidence type="ECO:0000313" key="2">
    <source>
        <dbReference type="EMBL" id="CCI81568.1"/>
    </source>
</evidence>
<protein>
    <recommendedName>
        <fullName evidence="1">HTH cro/C1-type domain-containing protein</fullName>
    </recommendedName>
</protein>
<organism evidence="2 3">
    <name type="scientific">Lactobacillus hominis DSM 23910 = CRBIP 24.179</name>
    <dbReference type="NCBI Taxonomy" id="1423758"/>
    <lineage>
        <taxon>Bacteria</taxon>
        <taxon>Bacillati</taxon>
        <taxon>Bacillota</taxon>
        <taxon>Bacilli</taxon>
        <taxon>Lactobacillales</taxon>
        <taxon>Lactobacillaceae</taxon>
        <taxon>Lactobacillus</taxon>
    </lineage>
</organism>
<evidence type="ECO:0000259" key="1">
    <source>
        <dbReference type="PROSITE" id="PS50943"/>
    </source>
</evidence>
<sequence length="71" mass="7953">MPLEEQLDQAKQALTIAIKKKMLEKGWSQAEIADTLQLNRGVVSRAINGDANPQSVETRRKIYKILGMEGE</sequence>
<evidence type="ECO:0000313" key="3">
    <source>
        <dbReference type="Proteomes" id="UP000009320"/>
    </source>
</evidence>
<reference evidence="2 3" key="1">
    <citation type="submission" date="2012-06" db="EMBL/GenBank/DDBJ databases">
        <title>Draft Genome Sequence of Lactobacillus hominis Strain CRBIP 24.179T, isolated from human intestine.</title>
        <authorList>
            <person name="Cousin S."/>
            <person name="Ma L."/>
            <person name="Bizet C."/>
            <person name="Loux V."/>
            <person name="Bouchier C."/>
            <person name="Clermont D."/>
            <person name="Creno S."/>
        </authorList>
    </citation>
    <scope>NUCLEOTIDE SEQUENCE [LARGE SCALE GENOMIC DNA]</scope>
    <source>
        <strain evidence="3">CRBIP 24.179T</strain>
    </source>
</reference>
<proteinExistence type="predicted"/>
<gene>
    <name evidence="2" type="ORF">BN55_09160</name>
</gene>
<accession>I7IVJ8</accession>